<keyword evidence="3" id="KW-0805">Transcription regulation</keyword>
<dbReference type="PANTHER" id="PTHR47338:SF28">
    <property type="entry name" value="C6 TRANSCRIPTION FACTOR"/>
    <property type="match status" value="1"/>
</dbReference>
<dbReference type="GO" id="GO:0000981">
    <property type="term" value="F:DNA-binding transcription factor activity, RNA polymerase II-specific"/>
    <property type="evidence" value="ECO:0007669"/>
    <property type="project" value="InterPro"/>
</dbReference>
<protein>
    <recommendedName>
        <fullName evidence="7">Zn(2)-C6 fungal-type domain-containing protein</fullName>
    </recommendedName>
</protein>
<sequence>MSVSIAGEHHQHGNYPDSPGSDGREEVWSEESGQEGGADADGSRKRKRSGNRPLSVSCETCKQRKVKCDRGHPACSWCQKNNQQCEYRERKKPGLRAGYGRELEAKLGEQAALIEQMKEMLHRHDQVIAQFSSNSILQQSPRALQRELSILKTPSIRGPQHIPRPEAALFLQKSNTYPNQTSFHPDFPISQANPFQSHIATDNNNRPGLSGVQATTRDLYNQPNPAVHSPTLNLPEHHPTTSRSNPSHYQNELPDHDLCYKLVDLFFKHINVWCPILHRKSTIDVLFGSSSLQDEEKVLLHAIITTTLRFCSDTRLVGDIRERQHTLSKEKVQLYGMEHSSVRALQALVIVTLDLVGDSNGPPGWNMLALISRQVVQLGLSVESTSLSIAPIFPSIYTLRAMILPEPKDFIEDESRRRLFWVIYLLDRYATIATAFEFALDDKEIDRRLPCREDFFSNNQSVEARWYKPSEKMDSVIEKPEHLGSFSYYIEVVGILSRIHQFLKKPVDIGAMSDVEHWQKEYRELDSELQTWKYSLPQEYSNMSRVFNPSSKNKVVNCGWIMLHATFYTTIIRLHSSAAYPTTRSPIFTPSYSAAQRCQTAVENISALSTYVKDADMLNQLGPPFAFSIWVAARVLLVHGCTIDHRVSPVIHPLVETLREMGRFWKVADRYVSLLERVLDEYRESEQAPGGETPNAVKILADMRRTAFDLDSLISRQPRMSGVLTNRTTPFPARTPAPADLEYLDVFDFFNLPRLPVNLGGTVTGHTSNHDSSASTRTRIQNELPEVLDNNLNVLNEFNITNFMFDADTDWLGPT</sequence>
<keyword evidence="5" id="KW-0539">Nucleus</keyword>
<gene>
    <name evidence="8" type="ORF">EJ08DRAFT_717409</name>
</gene>
<dbReference type="GO" id="GO:0003677">
    <property type="term" value="F:DNA binding"/>
    <property type="evidence" value="ECO:0007669"/>
    <property type="project" value="InterPro"/>
</dbReference>
<dbReference type="CDD" id="cd00067">
    <property type="entry name" value="GAL4"/>
    <property type="match status" value="1"/>
</dbReference>
<dbReference type="Pfam" id="PF04082">
    <property type="entry name" value="Fungal_trans"/>
    <property type="match status" value="1"/>
</dbReference>
<name>A0A9P4NQ37_9PEZI</name>
<dbReference type="SMART" id="SM00906">
    <property type="entry name" value="Fungal_trans"/>
    <property type="match status" value="1"/>
</dbReference>
<dbReference type="InterPro" id="IPR001138">
    <property type="entry name" value="Zn2Cys6_DnaBD"/>
</dbReference>
<dbReference type="InterPro" id="IPR036864">
    <property type="entry name" value="Zn2-C6_fun-type_DNA-bd_sf"/>
</dbReference>
<feature type="region of interest" description="Disordered" evidence="6">
    <location>
        <begin position="222"/>
        <end position="249"/>
    </location>
</feature>
<dbReference type="SMART" id="SM00066">
    <property type="entry name" value="GAL4"/>
    <property type="match status" value="1"/>
</dbReference>
<dbReference type="Pfam" id="PF00172">
    <property type="entry name" value="Zn_clus"/>
    <property type="match status" value="1"/>
</dbReference>
<keyword evidence="4" id="KW-0804">Transcription</keyword>
<dbReference type="Gene3D" id="4.10.240.10">
    <property type="entry name" value="Zn(2)-C6 fungal-type DNA-binding domain"/>
    <property type="match status" value="1"/>
</dbReference>
<feature type="region of interest" description="Disordered" evidence="6">
    <location>
        <begin position="1"/>
        <end position="56"/>
    </location>
</feature>
<evidence type="ECO:0000256" key="3">
    <source>
        <dbReference type="ARBA" id="ARBA00023015"/>
    </source>
</evidence>
<dbReference type="PROSITE" id="PS50048">
    <property type="entry name" value="ZN2_CY6_FUNGAL_2"/>
    <property type="match status" value="1"/>
</dbReference>
<evidence type="ECO:0000256" key="6">
    <source>
        <dbReference type="SAM" id="MobiDB-lite"/>
    </source>
</evidence>
<reference evidence="8" key="1">
    <citation type="journal article" date="2020" name="Stud. Mycol.">
        <title>101 Dothideomycetes genomes: a test case for predicting lifestyles and emergence of pathogens.</title>
        <authorList>
            <person name="Haridas S."/>
            <person name="Albert R."/>
            <person name="Binder M."/>
            <person name="Bloem J."/>
            <person name="Labutti K."/>
            <person name="Salamov A."/>
            <person name="Andreopoulos B."/>
            <person name="Baker S."/>
            <person name="Barry K."/>
            <person name="Bills G."/>
            <person name="Bluhm B."/>
            <person name="Cannon C."/>
            <person name="Castanera R."/>
            <person name="Culley D."/>
            <person name="Daum C."/>
            <person name="Ezra D."/>
            <person name="Gonzalez J."/>
            <person name="Henrissat B."/>
            <person name="Kuo A."/>
            <person name="Liang C."/>
            <person name="Lipzen A."/>
            <person name="Lutzoni F."/>
            <person name="Magnuson J."/>
            <person name="Mondo S."/>
            <person name="Nolan M."/>
            <person name="Ohm R."/>
            <person name="Pangilinan J."/>
            <person name="Park H.-J."/>
            <person name="Ramirez L."/>
            <person name="Alfaro M."/>
            <person name="Sun H."/>
            <person name="Tritt A."/>
            <person name="Yoshinaga Y."/>
            <person name="Zwiers L.-H."/>
            <person name="Turgeon B."/>
            <person name="Goodwin S."/>
            <person name="Spatafora J."/>
            <person name="Crous P."/>
            <person name="Grigoriev I."/>
        </authorList>
    </citation>
    <scope>NUCLEOTIDE SEQUENCE</scope>
    <source>
        <strain evidence="8">CBS 130266</strain>
    </source>
</reference>
<organism evidence="8 9">
    <name type="scientific">Tothia fuscella</name>
    <dbReference type="NCBI Taxonomy" id="1048955"/>
    <lineage>
        <taxon>Eukaryota</taxon>
        <taxon>Fungi</taxon>
        <taxon>Dikarya</taxon>
        <taxon>Ascomycota</taxon>
        <taxon>Pezizomycotina</taxon>
        <taxon>Dothideomycetes</taxon>
        <taxon>Pleosporomycetidae</taxon>
        <taxon>Venturiales</taxon>
        <taxon>Cylindrosympodiaceae</taxon>
        <taxon>Tothia</taxon>
    </lineage>
</organism>
<evidence type="ECO:0000256" key="1">
    <source>
        <dbReference type="ARBA" id="ARBA00004123"/>
    </source>
</evidence>
<dbReference type="Proteomes" id="UP000800235">
    <property type="component" value="Unassembled WGS sequence"/>
</dbReference>
<evidence type="ECO:0000313" key="8">
    <source>
        <dbReference type="EMBL" id="KAF2429418.1"/>
    </source>
</evidence>
<dbReference type="PROSITE" id="PS00463">
    <property type="entry name" value="ZN2_CY6_FUNGAL_1"/>
    <property type="match status" value="1"/>
</dbReference>
<evidence type="ECO:0000256" key="4">
    <source>
        <dbReference type="ARBA" id="ARBA00023163"/>
    </source>
</evidence>
<dbReference type="AlphaFoldDB" id="A0A9P4NQ37"/>
<evidence type="ECO:0000256" key="5">
    <source>
        <dbReference type="ARBA" id="ARBA00023242"/>
    </source>
</evidence>
<dbReference type="GO" id="GO:0005634">
    <property type="term" value="C:nucleus"/>
    <property type="evidence" value="ECO:0007669"/>
    <property type="project" value="UniProtKB-SubCell"/>
</dbReference>
<dbReference type="CDD" id="cd12148">
    <property type="entry name" value="fungal_TF_MHR"/>
    <property type="match status" value="1"/>
</dbReference>
<accession>A0A9P4NQ37</accession>
<dbReference type="EMBL" id="MU007047">
    <property type="protein sequence ID" value="KAF2429418.1"/>
    <property type="molecule type" value="Genomic_DNA"/>
</dbReference>
<evidence type="ECO:0000313" key="9">
    <source>
        <dbReference type="Proteomes" id="UP000800235"/>
    </source>
</evidence>
<dbReference type="GO" id="GO:0006351">
    <property type="term" value="P:DNA-templated transcription"/>
    <property type="evidence" value="ECO:0007669"/>
    <property type="project" value="InterPro"/>
</dbReference>
<evidence type="ECO:0000256" key="2">
    <source>
        <dbReference type="ARBA" id="ARBA00022723"/>
    </source>
</evidence>
<feature type="domain" description="Zn(2)-C6 fungal-type" evidence="7">
    <location>
        <begin position="57"/>
        <end position="87"/>
    </location>
</feature>
<comment type="caution">
    <text evidence="8">The sequence shown here is derived from an EMBL/GenBank/DDBJ whole genome shotgun (WGS) entry which is preliminary data.</text>
</comment>
<keyword evidence="9" id="KW-1185">Reference proteome</keyword>
<dbReference type="OrthoDB" id="5376052at2759"/>
<proteinExistence type="predicted"/>
<dbReference type="GO" id="GO:0008270">
    <property type="term" value="F:zinc ion binding"/>
    <property type="evidence" value="ECO:0007669"/>
    <property type="project" value="InterPro"/>
</dbReference>
<dbReference type="InterPro" id="IPR007219">
    <property type="entry name" value="XnlR_reg_dom"/>
</dbReference>
<dbReference type="SUPFAM" id="SSF57701">
    <property type="entry name" value="Zn2/Cys6 DNA-binding domain"/>
    <property type="match status" value="1"/>
</dbReference>
<evidence type="ECO:0000259" key="7">
    <source>
        <dbReference type="PROSITE" id="PS50048"/>
    </source>
</evidence>
<comment type="subcellular location">
    <subcellularLocation>
        <location evidence="1">Nucleus</location>
    </subcellularLocation>
</comment>
<keyword evidence="2" id="KW-0479">Metal-binding</keyword>
<dbReference type="InterPro" id="IPR050815">
    <property type="entry name" value="TF_fung"/>
</dbReference>
<dbReference type="PANTHER" id="PTHR47338">
    <property type="entry name" value="ZN(II)2CYS6 TRANSCRIPTION FACTOR (EUROFUNG)-RELATED"/>
    <property type="match status" value="1"/>
</dbReference>